<dbReference type="Pfam" id="PF00069">
    <property type="entry name" value="Pkinase"/>
    <property type="match status" value="1"/>
</dbReference>
<dbReference type="PANTHER" id="PTHR43289">
    <property type="entry name" value="MITOGEN-ACTIVATED PROTEIN KINASE KINASE KINASE 20-RELATED"/>
    <property type="match status" value="1"/>
</dbReference>
<keyword evidence="1" id="KW-0808">Transferase</keyword>
<evidence type="ECO:0000313" key="9">
    <source>
        <dbReference type="EMBL" id="WXB09625.1"/>
    </source>
</evidence>
<evidence type="ECO:0000256" key="2">
    <source>
        <dbReference type="ARBA" id="ARBA00022741"/>
    </source>
</evidence>
<dbReference type="GO" id="GO:0004674">
    <property type="term" value="F:protein serine/threonine kinase activity"/>
    <property type="evidence" value="ECO:0007669"/>
    <property type="project" value="UniProtKB-KW"/>
</dbReference>
<keyword evidence="2 5" id="KW-0547">Nucleotide-binding</keyword>
<feature type="binding site" evidence="5">
    <location>
        <position position="51"/>
    </location>
    <ligand>
        <name>ATP</name>
        <dbReference type="ChEBI" id="CHEBI:30616"/>
    </ligand>
</feature>
<dbReference type="PANTHER" id="PTHR43289:SF34">
    <property type="entry name" value="SERINE_THREONINE-PROTEIN KINASE YBDM-RELATED"/>
    <property type="match status" value="1"/>
</dbReference>
<evidence type="ECO:0000256" key="4">
    <source>
        <dbReference type="ARBA" id="ARBA00022840"/>
    </source>
</evidence>
<reference evidence="9" key="1">
    <citation type="submission" date="2021-12" db="EMBL/GenBank/DDBJ databases">
        <title>Discovery of the Pendulisporaceae a myxobacterial family with distinct sporulation behavior and unique specialized metabolism.</title>
        <authorList>
            <person name="Garcia R."/>
            <person name="Popoff A."/>
            <person name="Bader C.D."/>
            <person name="Loehr J."/>
            <person name="Walesch S."/>
            <person name="Walt C."/>
            <person name="Boldt J."/>
            <person name="Bunk B."/>
            <person name="Haeckl F.J.F.P.J."/>
            <person name="Gunesch A.P."/>
            <person name="Birkelbach J."/>
            <person name="Nuebel U."/>
            <person name="Pietschmann T."/>
            <person name="Bach T."/>
            <person name="Mueller R."/>
        </authorList>
    </citation>
    <scope>NUCLEOTIDE SEQUENCE</scope>
    <source>
        <strain evidence="9">MSr11367</strain>
    </source>
</reference>
<dbReference type="Gene3D" id="3.30.200.20">
    <property type="entry name" value="Phosphorylase Kinase, domain 1"/>
    <property type="match status" value="1"/>
</dbReference>
<evidence type="ECO:0000313" key="10">
    <source>
        <dbReference type="Proteomes" id="UP001374803"/>
    </source>
</evidence>
<dbReference type="EMBL" id="CP089983">
    <property type="protein sequence ID" value="WXB09625.1"/>
    <property type="molecule type" value="Genomic_DNA"/>
</dbReference>
<dbReference type="CDD" id="cd14014">
    <property type="entry name" value="STKc_PknB_like"/>
    <property type="match status" value="1"/>
</dbReference>
<dbReference type="InterPro" id="IPR008266">
    <property type="entry name" value="Tyr_kinase_AS"/>
</dbReference>
<dbReference type="Gene3D" id="1.10.510.10">
    <property type="entry name" value="Transferase(Phosphotransferase) domain 1"/>
    <property type="match status" value="1"/>
</dbReference>
<keyword evidence="3 9" id="KW-0418">Kinase</keyword>
<gene>
    <name evidence="9" type="ORF">LVJ94_20635</name>
</gene>
<dbReference type="InterPro" id="IPR011009">
    <property type="entry name" value="Kinase-like_dom_sf"/>
</dbReference>
<keyword evidence="10" id="KW-1185">Reference proteome</keyword>
<keyword evidence="7" id="KW-0472">Membrane</keyword>
<keyword evidence="9" id="KW-0723">Serine/threonine-protein kinase</keyword>
<dbReference type="PROSITE" id="PS50011">
    <property type="entry name" value="PROTEIN_KINASE_DOM"/>
    <property type="match status" value="1"/>
</dbReference>
<evidence type="ECO:0000256" key="1">
    <source>
        <dbReference type="ARBA" id="ARBA00022679"/>
    </source>
</evidence>
<dbReference type="InterPro" id="IPR017441">
    <property type="entry name" value="Protein_kinase_ATP_BS"/>
</dbReference>
<feature type="domain" description="Protein kinase" evidence="8">
    <location>
        <begin position="19"/>
        <end position="294"/>
    </location>
</feature>
<accession>A0ABZ2LGW7</accession>
<keyword evidence="4 5" id="KW-0067">ATP-binding</keyword>
<dbReference type="InterPro" id="IPR000719">
    <property type="entry name" value="Prot_kinase_dom"/>
</dbReference>
<dbReference type="Proteomes" id="UP001374803">
    <property type="component" value="Chromosome"/>
</dbReference>
<evidence type="ECO:0000259" key="8">
    <source>
        <dbReference type="PROSITE" id="PS50011"/>
    </source>
</evidence>
<evidence type="ECO:0000256" key="5">
    <source>
        <dbReference type="PROSITE-ProRule" id="PRU10141"/>
    </source>
</evidence>
<protein>
    <submittedName>
        <fullName evidence="9">Serine/threonine protein kinase</fullName>
    </submittedName>
</protein>
<proteinExistence type="predicted"/>
<dbReference type="PROSITE" id="PS00107">
    <property type="entry name" value="PROTEIN_KINASE_ATP"/>
    <property type="match status" value="1"/>
</dbReference>
<evidence type="ECO:0000256" key="7">
    <source>
        <dbReference type="SAM" id="Phobius"/>
    </source>
</evidence>
<evidence type="ECO:0000256" key="6">
    <source>
        <dbReference type="SAM" id="MobiDB-lite"/>
    </source>
</evidence>
<feature type="region of interest" description="Disordered" evidence="6">
    <location>
        <begin position="529"/>
        <end position="566"/>
    </location>
</feature>
<dbReference type="SUPFAM" id="SSF56112">
    <property type="entry name" value="Protein kinase-like (PK-like)"/>
    <property type="match status" value="1"/>
</dbReference>
<dbReference type="RefSeq" id="WP_394839296.1">
    <property type="nucleotide sequence ID" value="NZ_CP089929.1"/>
</dbReference>
<keyword evidence="7" id="KW-0812">Transmembrane</keyword>
<dbReference type="PROSITE" id="PS00109">
    <property type="entry name" value="PROTEIN_KINASE_TYR"/>
    <property type="match status" value="1"/>
</dbReference>
<name>A0ABZ2LGW7_9BACT</name>
<sequence>MGEPNRASSSMVLPTIGRYRIIAQLGAGGMAEVYLAVMMGQRGFNKLVVLKVPRSNVAANPGLLGMFIDEARVAARLNHPNVVQTYEVVHEEERDIIVMEYLDGYPLSKVIAQGRKLGSQLPLWMHYEVLIHAMTGLHYAHEAKDFDGSALNLVHRDVSPHNIFVTFDRQVKILDFGIAKARTSTHETEVGTFKGKVRYMPAEQLTGNNVDRRADVFALGVAIWEAAVGEPLWRGKSDIEVMGATLAGEVPMPRDVNPDVPHAIDLICRKAMAHRKEDRYPTCLDLQADLEAYLASLPGAKGLKPIVGYMQMLFAEPRAERQALIERQLAKAELLTGEYPHLGSTSASQVGILPSIPLISAARSESDPHLPVGQSLYPDLASASGATMSRSRVMAQQPPGRNKMAFLALGVLAFAGLVAIWLLFVRKNEQVADKGTGKASATEQKLPATAEISTQEPNALKVTVFVRAEPSSAKIYLDDSVTALDANPQILSLVKNSVHTIRAEAKGYAPKTIGITLEADKEALVVLEKDKSDAPSTWSRPSRSKGAASAAKEPAPSVDPTPSAPPGFLTLDTYPWTHVSENGKVLGQTPIVHLTLPAGDHVLVLENPEQGLKQTYPVTIKSGETLNKRLGLK</sequence>
<evidence type="ECO:0000256" key="3">
    <source>
        <dbReference type="ARBA" id="ARBA00022777"/>
    </source>
</evidence>
<feature type="transmembrane region" description="Helical" evidence="7">
    <location>
        <begin position="404"/>
        <end position="424"/>
    </location>
</feature>
<keyword evidence="7" id="KW-1133">Transmembrane helix</keyword>
<organism evidence="9 10">
    <name type="scientific">Pendulispora rubella</name>
    <dbReference type="NCBI Taxonomy" id="2741070"/>
    <lineage>
        <taxon>Bacteria</taxon>
        <taxon>Pseudomonadati</taxon>
        <taxon>Myxococcota</taxon>
        <taxon>Myxococcia</taxon>
        <taxon>Myxococcales</taxon>
        <taxon>Sorangiineae</taxon>
        <taxon>Pendulisporaceae</taxon>
        <taxon>Pendulispora</taxon>
    </lineage>
</organism>